<gene>
    <name evidence="6 8" type="primary">azoR</name>
    <name evidence="8" type="ORF">GCM10007205_22840</name>
</gene>
<dbReference type="GO" id="GO:0016652">
    <property type="term" value="F:oxidoreductase activity, acting on NAD(P)H as acceptor"/>
    <property type="evidence" value="ECO:0007669"/>
    <property type="project" value="UniProtKB-UniRule"/>
</dbReference>
<comment type="caution">
    <text evidence="8">The sequence shown here is derived from an EMBL/GenBank/DDBJ whole genome shotgun (WGS) entry which is preliminary data.</text>
</comment>
<dbReference type="RefSeq" id="WP_188396376.1">
    <property type="nucleotide sequence ID" value="NZ_BMCG01000004.1"/>
</dbReference>
<comment type="catalytic activity">
    <reaction evidence="5">
        <text>N,N-dimethyl-1,4-phenylenediamine + anthranilate + 2 NAD(+) = 2-(4-dimethylaminophenyl)diazenylbenzoate + 2 NADH + 2 H(+)</text>
        <dbReference type="Rhea" id="RHEA:55872"/>
        <dbReference type="ChEBI" id="CHEBI:15378"/>
        <dbReference type="ChEBI" id="CHEBI:15783"/>
        <dbReference type="ChEBI" id="CHEBI:16567"/>
        <dbReference type="ChEBI" id="CHEBI:57540"/>
        <dbReference type="ChEBI" id="CHEBI:57945"/>
        <dbReference type="ChEBI" id="CHEBI:71579"/>
        <dbReference type="EC" id="1.7.1.17"/>
    </reaction>
    <physiologicalReaction direction="right-to-left" evidence="5">
        <dbReference type="Rhea" id="RHEA:55874"/>
    </physiologicalReaction>
</comment>
<dbReference type="HAMAP" id="MF_01216">
    <property type="entry name" value="Azoreductase_type1"/>
    <property type="match status" value="1"/>
</dbReference>
<evidence type="ECO:0000313" key="8">
    <source>
        <dbReference type="EMBL" id="GGC13368.1"/>
    </source>
</evidence>
<dbReference type="AlphaFoldDB" id="A0A8J2XYL6"/>
<dbReference type="SUPFAM" id="SSF52218">
    <property type="entry name" value="Flavoproteins"/>
    <property type="match status" value="1"/>
</dbReference>
<comment type="similarity">
    <text evidence="6">Belongs to the azoreductase type 1 family.</text>
</comment>
<evidence type="ECO:0000313" key="9">
    <source>
        <dbReference type="Proteomes" id="UP000620266"/>
    </source>
</evidence>
<dbReference type="EMBL" id="BMCG01000004">
    <property type="protein sequence ID" value="GGC13368.1"/>
    <property type="molecule type" value="Genomic_DNA"/>
</dbReference>
<name>A0A8J2XYL6_9BURK</name>
<dbReference type="Proteomes" id="UP000620266">
    <property type="component" value="Unassembled WGS sequence"/>
</dbReference>
<dbReference type="PANTHER" id="PTHR43741:SF4">
    <property type="entry name" value="FMN-DEPENDENT NADH:QUINONE OXIDOREDUCTASE"/>
    <property type="match status" value="1"/>
</dbReference>
<dbReference type="EC" id="1.6.5.-" evidence="6"/>
<proteinExistence type="inferred from homology"/>
<dbReference type="GO" id="GO:0009055">
    <property type="term" value="F:electron transfer activity"/>
    <property type="evidence" value="ECO:0007669"/>
    <property type="project" value="UniProtKB-UniRule"/>
</dbReference>
<evidence type="ECO:0000256" key="5">
    <source>
        <dbReference type="ARBA" id="ARBA00048542"/>
    </source>
</evidence>
<evidence type="ECO:0000256" key="3">
    <source>
        <dbReference type="ARBA" id="ARBA00023002"/>
    </source>
</evidence>
<dbReference type="GO" id="GO:0016655">
    <property type="term" value="F:oxidoreductase activity, acting on NAD(P)H, quinone or similar compound as acceptor"/>
    <property type="evidence" value="ECO:0007669"/>
    <property type="project" value="InterPro"/>
</dbReference>
<reference evidence="8" key="1">
    <citation type="journal article" date="2014" name="Int. J. Syst. Evol. Microbiol.">
        <title>Complete genome sequence of Corynebacterium casei LMG S-19264T (=DSM 44701T), isolated from a smear-ripened cheese.</title>
        <authorList>
            <consortium name="US DOE Joint Genome Institute (JGI-PGF)"/>
            <person name="Walter F."/>
            <person name="Albersmeier A."/>
            <person name="Kalinowski J."/>
            <person name="Ruckert C."/>
        </authorList>
    </citation>
    <scope>NUCLEOTIDE SEQUENCE</scope>
    <source>
        <strain evidence="8">CCM 7086</strain>
    </source>
</reference>
<dbReference type="InterPro" id="IPR003680">
    <property type="entry name" value="Flavodoxin_fold"/>
</dbReference>
<comment type="subunit">
    <text evidence="6">Homodimer.</text>
</comment>
<feature type="domain" description="Flavodoxin-like fold" evidence="7">
    <location>
        <begin position="3"/>
        <end position="196"/>
    </location>
</feature>
<comment type="function">
    <text evidence="6">Quinone reductase that provides resistance to thiol-specific stress caused by electrophilic quinones.</text>
</comment>
<accession>A0A8J2XYL6</accession>
<comment type="function">
    <text evidence="6">Also exhibits azoreductase activity. Catalyzes the reductive cleavage of the azo bond in aromatic azo compounds to the corresponding amines.</text>
</comment>
<dbReference type="EC" id="1.7.1.17" evidence="6"/>
<keyword evidence="1 6" id="KW-0285">Flavoprotein</keyword>
<keyword evidence="3 6" id="KW-0560">Oxidoreductase</keyword>
<evidence type="ECO:0000256" key="1">
    <source>
        <dbReference type="ARBA" id="ARBA00022630"/>
    </source>
</evidence>
<comment type="catalytic activity">
    <reaction evidence="6">
        <text>2 a quinone + NADH + H(+) = 2 a 1,4-benzosemiquinone + NAD(+)</text>
        <dbReference type="Rhea" id="RHEA:65952"/>
        <dbReference type="ChEBI" id="CHEBI:15378"/>
        <dbReference type="ChEBI" id="CHEBI:57540"/>
        <dbReference type="ChEBI" id="CHEBI:57945"/>
        <dbReference type="ChEBI" id="CHEBI:132124"/>
        <dbReference type="ChEBI" id="CHEBI:134225"/>
    </reaction>
</comment>
<keyword evidence="4 6" id="KW-0520">NAD</keyword>
<dbReference type="InterPro" id="IPR029039">
    <property type="entry name" value="Flavoprotein-like_sf"/>
</dbReference>
<sequence length="216" mass="23937">MSSILLLNSGPHSGASHGYRLARDTLAAHGITEQQITERDLIRTPLPVIGREYALAITSDTATDAQAFDWSERLIVELEQHEMLFIVTPMHNFTVPATLKLWIDHVIRIHRTFHATPEGKIGLLKDRPTFVLVSSGGFHAGEHARQADFLTPYLRYALASIGIRDVHFFPLQGLVFGPQAVATALDDARRQLHEKLSLTIARMSTPAGAAVGYRQQ</sequence>
<evidence type="ECO:0000259" key="7">
    <source>
        <dbReference type="Pfam" id="PF02525"/>
    </source>
</evidence>
<evidence type="ECO:0000256" key="6">
    <source>
        <dbReference type="HAMAP-Rule" id="MF_01216"/>
    </source>
</evidence>
<keyword evidence="2 6" id="KW-0288">FMN</keyword>
<comment type="caution">
    <text evidence="6">Lacks conserved residue(s) required for the propagation of feature annotation.</text>
</comment>
<feature type="binding site" evidence="6">
    <location>
        <begin position="134"/>
        <end position="137"/>
    </location>
    <ligand>
        <name>FMN</name>
        <dbReference type="ChEBI" id="CHEBI:58210"/>
    </ligand>
</feature>
<keyword evidence="9" id="KW-1185">Reference proteome</keyword>
<protein>
    <recommendedName>
        <fullName evidence="6">FMN dependent NADH:quinone oxidoreductase</fullName>
        <ecNumber evidence="6">1.6.5.-</ecNumber>
    </recommendedName>
    <alternativeName>
        <fullName evidence="6">Azo-dye reductase</fullName>
    </alternativeName>
    <alternativeName>
        <fullName evidence="6">FMN-dependent NADH-azo compound oxidoreductase</fullName>
    </alternativeName>
    <alternativeName>
        <fullName evidence="6">FMN-dependent NADH-azoreductase</fullName>
        <ecNumber evidence="6">1.7.1.17</ecNumber>
    </alternativeName>
</protein>
<evidence type="ECO:0000256" key="4">
    <source>
        <dbReference type="ARBA" id="ARBA00023027"/>
    </source>
</evidence>
<dbReference type="Pfam" id="PF02525">
    <property type="entry name" value="Flavodoxin_2"/>
    <property type="match status" value="1"/>
</dbReference>
<organism evidence="8 9">
    <name type="scientific">Oxalicibacterium flavum</name>
    <dbReference type="NCBI Taxonomy" id="179467"/>
    <lineage>
        <taxon>Bacteria</taxon>
        <taxon>Pseudomonadati</taxon>
        <taxon>Pseudomonadota</taxon>
        <taxon>Betaproteobacteria</taxon>
        <taxon>Burkholderiales</taxon>
        <taxon>Oxalobacteraceae</taxon>
        <taxon>Oxalicibacterium</taxon>
    </lineage>
</organism>
<reference evidence="8" key="2">
    <citation type="submission" date="2020-09" db="EMBL/GenBank/DDBJ databases">
        <authorList>
            <person name="Sun Q."/>
            <person name="Sedlacek I."/>
        </authorList>
    </citation>
    <scope>NUCLEOTIDE SEQUENCE</scope>
    <source>
        <strain evidence="8">CCM 7086</strain>
    </source>
</reference>
<comment type="cofactor">
    <cofactor evidence="6">
        <name>FMN</name>
        <dbReference type="ChEBI" id="CHEBI:58210"/>
    </cofactor>
    <text evidence="6">Binds 1 FMN per subunit.</text>
</comment>
<dbReference type="PANTHER" id="PTHR43741">
    <property type="entry name" value="FMN-DEPENDENT NADH-AZOREDUCTASE 1"/>
    <property type="match status" value="1"/>
</dbReference>
<dbReference type="Gene3D" id="3.40.50.360">
    <property type="match status" value="1"/>
</dbReference>
<dbReference type="InterPro" id="IPR023048">
    <property type="entry name" value="NADH:quinone_OxRdtase_FMN_depd"/>
</dbReference>
<dbReference type="GO" id="GO:0010181">
    <property type="term" value="F:FMN binding"/>
    <property type="evidence" value="ECO:0007669"/>
    <property type="project" value="UniProtKB-UniRule"/>
</dbReference>
<evidence type="ECO:0000256" key="2">
    <source>
        <dbReference type="ARBA" id="ARBA00022643"/>
    </source>
</evidence>
<dbReference type="InterPro" id="IPR050104">
    <property type="entry name" value="FMN-dep_NADH:Q_OxRdtase_AzoR1"/>
</dbReference>